<name>A0ABS9KKH5_9BACT</name>
<reference evidence="2" key="1">
    <citation type="submission" date="2022-01" db="EMBL/GenBank/DDBJ databases">
        <authorList>
            <person name="Jo J.-H."/>
            <person name="Im W.-T."/>
        </authorList>
    </citation>
    <scope>NUCLEOTIDE SEQUENCE</scope>
    <source>
        <strain evidence="2">NA20</strain>
    </source>
</reference>
<keyword evidence="1" id="KW-0472">Membrane</keyword>
<feature type="transmembrane region" description="Helical" evidence="1">
    <location>
        <begin position="266"/>
        <end position="286"/>
    </location>
</feature>
<feature type="transmembrane region" description="Helical" evidence="1">
    <location>
        <begin position="173"/>
        <end position="195"/>
    </location>
</feature>
<proteinExistence type="predicted"/>
<keyword evidence="3" id="KW-1185">Reference proteome</keyword>
<keyword evidence="1" id="KW-1133">Transmembrane helix</keyword>
<feature type="transmembrane region" description="Helical" evidence="1">
    <location>
        <begin position="135"/>
        <end position="152"/>
    </location>
</feature>
<dbReference type="EMBL" id="JAKLTR010000001">
    <property type="protein sequence ID" value="MCG2612817.1"/>
    <property type="molecule type" value="Genomic_DNA"/>
</dbReference>
<protein>
    <recommendedName>
        <fullName evidence="4">DUF998 domain-containing protein</fullName>
    </recommendedName>
</protein>
<sequence length="399" mass="44501">MAIQSIDRKRAVTPETRSKLALLSFKMMRKWVGILGLSIGALLPLVTATVTDCGIIQESISHYYYTIAGNIFVGLLCAVSFFLIIYPGNGKWEDLWTNIAGILAIAVAFFPTSFNQLDQSCTRQGFVYDSWVSDVHLSSAAAFFIILGYVAFRQFPQKNSGDKNNKRQAARNLFYKGCGIIMWACIGILAPMVLSKSYGHYLSINKLVFALEVIALLAFGSCWLVKGFELDQAATPHSGSPAGPGVSGSQAGTDDNNFPPVRTDQWVAILALVVSIISVIFTVTSYNKSVSSQQETQAYSYWQDYLQLAIQKPLLANGDDSQYYETHRQDSSRIEYAWFVANMLGAAEMVYRLQPYDKNWAQTLKEVIGLHAVYLKEEQIDFRHYSADFVTLIDTAIRK</sequence>
<feature type="transmembrane region" description="Helical" evidence="1">
    <location>
        <begin position="64"/>
        <end position="86"/>
    </location>
</feature>
<dbReference type="Proteomes" id="UP001165367">
    <property type="component" value="Unassembled WGS sequence"/>
</dbReference>
<evidence type="ECO:0000313" key="3">
    <source>
        <dbReference type="Proteomes" id="UP001165367"/>
    </source>
</evidence>
<gene>
    <name evidence="2" type="ORF">LZZ85_00940</name>
</gene>
<organism evidence="2 3">
    <name type="scientific">Terrimonas ginsenosidimutans</name>
    <dbReference type="NCBI Taxonomy" id="2908004"/>
    <lineage>
        <taxon>Bacteria</taxon>
        <taxon>Pseudomonadati</taxon>
        <taxon>Bacteroidota</taxon>
        <taxon>Chitinophagia</taxon>
        <taxon>Chitinophagales</taxon>
        <taxon>Chitinophagaceae</taxon>
        <taxon>Terrimonas</taxon>
    </lineage>
</organism>
<feature type="transmembrane region" description="Helical" evidence="1">
    <location>
        <begin position="95"/>
        <end position="115"/>
    </location>
</feature>
<evidence type="ECO:0008006" key="4">
    <source>
        <dbReference type="Google" id="ProtNLM"/>
    </source>
</evidence>
<dbReference type="RefSeq" id="WP_237868046.1">
    <property type="nucleotide sequence ID" value="NZ_JAKLTR010000001.1"/>
</dbReference>
<keyword evidence="1" id="KW-0812">Transmembrane</keyword>
<comment type="caution">
    <text evidence="2">The sequence shown here is derived from an EMBL/GenBank/DDBJ whole genome shotgun (WGS) entry which is preliminary data.</text>
</comment>
<evidence type="ECO:0000256" key="1">
    <source>
        <dbReference type="SAM" id="Phobius"/>
    </source>
</evidence>
<evidence type="ECO:0000313" key="2">
    <source>
        <dbReference type="EMBL" id="MCG2612817.1"/>
    </source>
</evidence>
<accession>A0ABS9KKH5</accession>